<evidence type="ECO:0000256" key="1">
    <source>
        <dbReference type="PROSITE-ProRule" id="PRU00339"/>
    </source>
</evidence>
<dbReference type="EMBL" id="CP034437">
    <property type="protein sequence ID" value="AZN41311.1"/>
    <property type="molecule type" value="Genomic_DNA"/>
</dbReference>
<dbReference type="KEGG" id="palb:EJC50_17765"/>
<dbReference type="SMART" id="SM00028">
    <property type="entry name" value="TPR"/>
    <property type="match status" value="3"/>
</dbReference>
<keyword evidence="2" id="KW-0472">Membrane</keyword>
<feature type="repeat" description="TPR" evidence="1">
    <location>
        <begin position="43"/>
        <end position="76"/>
    </location>
</feature>
<dbReference type="Proteomes" id="UP000272528">
    <property type="component" value="Chromosome"/>
</dbReference>
<organism evidence="3 4">
    <name type="scientific">Paenibacillus albus</name>
    <dbReference type="NCBI Taxonomy" id="2495582"/>
    <lineage>
        <taxon>Bacteria</taxon>
        <taxon>Bacillati</taxon>
        <taxon>Bacillota</taxon>
        <taxon>Bacilli</taxon>
        <taxon>Bacillales</taxon>
        <taxon>Paenibacillaceae</taxon>
        <taxon>Paenibacillus</taxon>
    </lineage>
</organism>
<protein>
    <submittedName>
        <fullName evidence="3">Tetratricopeptide repeat protein</fullName>
    </submittedName>
</protein>
<dbReference type="SUPFAM" id="SSF48452">
    <property type="entry name" value="TPR-like"/>
    <property type="match status" value="1"/>
</dbReference>
<proteinExistence type="predicted"/>
<name>A0A3S9A6I3_9BACL</name>
<keyword evidence="2" id="KW-0812">Transmembrane</keyword>
<dbReference type="InterPro" id="IPR019734">
    <property type="entry name" value="TPR_rpt"/>
</dbReference>
<accession>A0A3S9A6I3</accession>
<evidence type="ECO:0000256" key="2">
    <source>
        <dbReference type="SAM" id="Phobius"/>
    </source>
</evidence>
<dbReference type="PANTHER" id="PTHR12558">
    <property type="entry name" value="CELL DIVISION CYCLE 16,23,27"/>
    <property type="match status" value="1"/>
</dbReference>
<dbReference type="Pfam" id="PF14559">
    <property type="entry name" value="TPR_19"/>
    <property type="match status" value="1"/>
</dbReference>
<dbReference type="AlphaFoldDB" id="A0A3S9A6I3"/>
<gene>
    <name evidence="3" type="ORF">EJC50_17765</name>
</gene>
<dbReference type="RefSeq" id="WP_126017018.1">
    <property type="nucleotide sequence ID" value="NZ_CP034437.1"/>
</dbReference>
<sequence>MDELLTPASASSYSAVYQLIAWKRYKEALAETETLLRDDPHNPYPYALYGQIHLLLSDYERAEHWATEALKRDPEHELGWYVRVSVYYETDNEKAFYQALQEAQRIDPYEAHYYFLEANRLNKKGKFKEAKERMGAALELDSENPQYLAMLSYIEALLGEDNESRRLDREAIRYGTEEPSVLLYLAWAAFRRGDYKLQETYMRSAVQFNPDSKQYQDEYLEALRHRYVFYRICLWPNKLLRRMKPWQLIVTWVLSWMLFKPLVIIFLILHVLAHWSTRAIIHVRIFGWRRRRR</sequence>
<dbReference type="OrthoDB" id="2940457at2"/>
<keyword evidence="4" id="KW-1185">Reference proteome</keyword>
<keyword evidence="1" id="KW-0802">TPR repeat</keyword>
<reference evidence="4" key="1">
    <citation type="submission" date="2018-12" db="EMBL/GenBank/DDBJ databases">
        <title>Genome sequence of Peanibacillus sp.</title>
        <authorList>
            <person name="Subramani G."/>
            <person name="Srinivasan S."/>
            <person name="Kim M.K."/>
        </authorList>
    </citation>
    <scope>NUCLEOTIDE SEQUENCE [LARGE SCALE GENOMIC DNA]</scope>
    <source>
        <strain evidence="4">18JY67-1</strain>
    </source>
</reference>
<feature type="transmembrane region" description="Helical" evidence="2">
    <location>
        <begin position="248"/>
        <end position="273"/>
    </location>
</feature>
<evidence type="ECO:0000313" key="3">
    <source>
        <dbReference type="EMBL" id="AZN41311.1"/>
    </source>
</evidence>
<dbReference type="InterPro" id="IPR011990">
    <property type="entry name" value="TPR-like_helical_dom_sf"/>
</dbReference>
<dbReference type="Pfam" id="PF13432">
    <property type="entry name" value="TPR_16"/>
    <property type="match status" value="1"/>
</dbReference>
<dbReference type="PROSITE" id="PS50005">
    <property type="entry name" value="TPR"/>
    <property type="match status" value="1"/>
</dbReference>
<dbReference type="Gene3D" id="1.25.40.10">
    <property type="entry name" value="Tetratricopeptide repeat domain"/>
    <property type="match status" value="1"/>
</dbReference>
<keyword evidence="2" id="KW-1133">Transmembrane helix</keyword>
<dbReference type="PANTHER" id="PTHR12558:SF13">
    <property type="entry name" value="CELL DIVISION CYCLE PROTEIN 27 HOMOLOG"/>
    <property type="match status" value="1"/>
</dbReference>
<evidence type="ECO:0000313" key="4">
    <source>
        <dbReference type="Proteomes" id="UP000272528"/>
    </source>
</evidence>